<dbReference type="EMBL" id="JAFNEN010000451">
    <property type="protein sequence ID" value="KAG8182725.1"/>
    <property type="molecule type" value="Genomic_DNA"/>
</dbReference>
<evidence type="ECO:0008006" key="15">
    <source>
        <dbReference type="Google" id="ProtNLM"/>
    </source>
</evidence>
<dbReference type="Pfam" id="PF19272">
    <property type="entry name" value="ASMase_C"/>
    <property type="match status" value="1"/>
</dbReference>
<keyword evidence="6" id="KW-0732">Signal</keyword>
<evidence type="ECO:0000256" key="7">
    <source>
        <dbReference type="ARBA" id="ARBA00022801"/>
    </source>
</evidence>
<evidence type="ECO:0000256" key="5">
    <source>
        <dbReference type="ARBA" id="ARBA00022723"/>
    </source>
</evidence>
<keyword evidence="5" id="KW-0479">Metal-binding</keyword>
<name>A0AAV6UF52_9ARAC</name>
<dbReference type="AlphaFoldDB" id="A0AAV6UF52"/>
<keyword evidence="7" id="KW-0378">Hydrolase</keyword>
<evidence type="ECO:0000256" key="10">
    <source>
        <dbReference type="SAM" id="Phobius"/>
    </source>
</evidence>
<feature type="domain" description="Calcineurin-like phosphoesterase" evidence="11">
    <location>
        <begin position="12"/>
        <end position="273"/>
    </location>
</feature>
<protein>
    <recommendedName>
        <fullName evidence="15">Acid sphingomyelinase-like phosphodiesterase 3b</fullName>
    </recommendedName>
</protein>
<reference evidence="13 14" key="1">
    <citation type="journal article" date="2022" name="Nat. Ecol. Evol.">
        <title>A masculinizing supergene underlies an exaggerated male reproductive morph in a spider.</title>
        <authorList>
            <person name="Hendrickx F."/>
            <person name="De Corte Z."/>
            <person name="Sonet G."/>
            <person name="Van Belleghem S.M."/>
            <person name="Kostlbacher S."/>
            <person name="Vangestel C."/>
        </authorList>
    </citation>
    <scope>NUCLEOTIDE SEQUENCE [LARGE SCALE GENOMIC DNA]</scope>
    <source>
        <strain evidence="13">W744_W776</strain>
    </source>
</reference>
<evidence type="ECO:0000256" key="3">
    <source>
        <dbReference type="ARBA" id="ARBA00008234"/>
    </source>
</evidence>
<proteinExistence type="inferred from homology"/>
<feature type="domain" description="Sphingomyelin phosphodiesterase C-terminal" evidence="12">
    <location>
        <begin position="291"/>
        <end position="431"/>
    </location>
</feature>
<dbReference type="CDD" id="cd00842">
    <property type="entry name" value="MPP_ASMase"/>
    <property type="match status" value="1"/>
</dbReference>
<comment type="subcellular location">
    <subcellularLocation>
        <location evidence="2">Secreted</location>
    </subcellularLocation>
</comment>
<keyword evidence="4" id="KW-0964">Secreted</keyword>
<accession>A0AAV6UF52</accession>
<comment type="similarity">
    <text evidence="3">Belongs to the acid sphingomyelinase family.</text>
</comment>
<dbReference type="InterPro" id="IPR004843">
    <property type="entry name" value="Calcineurin-like_PHP"/>
</dbReference>
<dbReference type="Pfam" id="PF00149">
    <property type="entry name" value="Metallophos"/>
    <property type="match status" value="1"/>
</dbReference>
<sequence length="490" mass="55810">MEGIKCVQHGYFWHVSDFHVDQNYSRTGNPHKLCHSENGKSFSDNGLYGNFLCDSPQKLINVTVSSMKRIQPKPDFILWTGDNLPHTVDFNPDWNVTFEAIRNISQLLHSTFPGIAIIPCIGNHDTFPPNILAPEEKIEEYKQYLELGGWDQLIPKEAWPDFIQGGFFSMLVKPKLRVISLNTILWYTNNKLTEDIADPANQFKWLGQLLKNATKASEKVYIIGHVAPGFYSRTIPGKKGDSTYHPNKLVTFNRILHYFSNIIIGQMYGHYHIDMFTVSQYGTGNFEGSALLASSVTPWHQADLANVSIPVNPSIRLMHYSLQDSTLLDYDQFYMNLTKANANHESSEETASQLYEKLYTFTEFYEVKDLSTPSLVAIYEKLKQDPKLFESFYVFLSAGERSTACDATCKVAQLCGMACTSLSEYNECMRNVDSVHHIRQRLGRDVVVNSALIYGSVALGVVIISLVGFLLYRRFRKPSNYQEYQAFAHF</sequence>
<feature type="transmembrane region" description="Helical" evidence="10">
    <location>
        <begin position="451"/>
        <end position="472"/>
    </location>
</feature>
<comment type="cofactor">
    <cofactor evidence="1">
        <name>Zn(2+)</name>
        <dbReference type="ChEBI" id="CHEBI:29105"/>
    </cofactor>
</comment>
<organism evidence="13 14">
    <name type="scientific">Oedothorax gibbosus</name>
    <dbReference type="NCBI Taxonomy" id="931172"/>
    <lineage>
        <taxon>Eukaryota</taxon>
        <taxon>Metazoa</taxon>
        <taxon>Ecdysozoa</taxon>
        <taxon>Arthropoda</taxon>
        <taxon>Chelicerata</taxon>
        <taxon>Arachnida</taxon>
        <taxon>Araneae</taxon>
        <taxon>Araneomorphae</taxon>
        <taxon>Entelegynae</taxon>
        <taxon>Araneoidea</taxon>
        <taxon>Linyphiidae</taxon>
        <taxon>Erigoninae</taxon>
        <taxon>Oedothorax</taxon>
    </lineage>
</organism>
<keyword evidence="8" id="KW-0862">Zinc</keyword>
<dbReference type="GO" id="GO:0005615">
    <property type="term" value="C:extracellular space"/>
    <property type="evidence" value="ECO:0007669"/>
    <property type="project" value="TreeGrafter"/>
</dbReference>
<dbReference type="GO" id="GO:0046872">
    <property type="term" value="F:metal ion binding"/>
    <property type="evidence" value="ECO:0007669"/>
    <property type="project" value="UniProtKB-KW"/>
</dbReference>
<evidence type="ECO:0000259" key="11">
    <source>
        <dbReference type="Pfam" id="PF00149"/>
    </source>
</evidence>
<evidence type="ECO:0000313" key="14">
    <source>
        <dbReference type="Proteomes" id="UP000827092"/>
    </source>
</evidence>
<dbReference type="InterPro" id="IPR045473">
    <property type="entry name" value="ASM_C"/>
</dbReference>
<dbReference type="Proteomes" id="UP000827092">
    <property type="component" value="Unassembled WGS sequence"/>
</dbReference>
<evidence type="ECO:0000256" key="2">
    <source>
        <dbReference type="ARBA" id="ARBA00004613"/>
    </source>
</evidence>
<keyword evidence="10" id="KW-0472">Membrane</keyword>
<evidence type="ECO:0000256" key="4">
    <source>
        <dbReference type="ARBA" id="ARBA00022525"/>
    </source>
</evidence>
<evidence type="ECO:0000313" key="13">
    <source>
        <dbReference type="EMBL" id="KAG8182725.1"/>
    </source>
</evidence>
<evidence type="ECO:0000256" key="6">
    <source>
        <dbReference type="ARBA" id="ARBA00022729"/>
    </source>
</evidence>
<evidence type="ECO:0000259" key="12">
    <source>
        <dbReference type="Pfam" id="PF19272"/>
    </source>
</evidence>
<keyword evidence="10" id="KW-0812">Transmembrane</keyword>
<dbReference type="InterPro" id="IPR041805">
    <property type="entry name" value="ASMase/PPN1_MPP"/>
</dbReference>
<dbReference type="PANTHER" id="PTHR10340:SF57">
    <property type="entry name" value="METALLOPHOS DOMAIN-CONTAINING PROTEIN"/>
    <property type="match status" value="1"/>
</dbReference>
<evidence type="ECO:0000256" key="1">
    <source>
        <dbReference type="ARBA" id="ARBA00001947"/>
    </source>
</evidence>
<dbReference type="InterPro" id="IPR029052">
    <property type="entry name" value="Metallo-depent_PP-like"/>
</dbReference>
<dbReference type="SUPFAM" id="SSF56300">
    <property type="entry name" value="Metallo-dependent phosphatases"/>
    <property type="match status" value="1"/>
</dbReference>
<keyword evidence="14" id="KW-1185">Reference proteome</keyword>
<dbReference type="PANTHER" id="PTHR10340">
    <property type="entry name" value="SPHINGOMYELIN PHOSPHODIESTERASE"/>
    <property type="match status" value="1"/>
</dbReference>
<dbReference type="GO" id="GO:0008081">
    <property type="term" value="F:phosphoric diester hydrolase activity"/>
    <property type="evidence" value="ECO:0007669"/>
    <property type="project" value="TreeGrafter"/>
</dbReference>
<keyword evidence="9" id="KW-0325">Glycoprotein</keyword>
<evidence type="ECO:0000256" key="8">
    <source>
        <dbReference type="ARBA" id="ARBA00022833"/>
    </source>
</evidence>
<evidence type="ECO:0000256" key="9">
    <source>
        <dbReference type="ARBA" id="ARBA00023180"/>
    </source>
</evidence>
<gene>
    <name evidence="13" type="ORF">JTE90_026176</name>
</gene>
<dbReference type="Gene3D" id="3.60.21.10">
    <property type="match status" value="1"/>
</dbReference>
<comment type="caution">
    <text evidence="13">The sequence shown here is derived from an EMBL/GenBank/DDBJ whole genome shotgun (WGS) entry which is preliminary data.</text>
</comment>
<keyword evidence="10" id="KW-1133">Transmembrane helix</keyword>